<protein>
    <submittedName>
        <fullName evidence="2">Phosphotransferase</fullName>
    </submittedName>
</protein>
<dbReference type="InterPro" id="IPR002575">
    <property type="entry name" value="Aminoglycoside_PTrfase"/>
</dbReference>
<sequence>MTVLTEAAGSLRMAHGDLLPTNVLHQPPAPKTRPTVTGLLDFEFTGLFLPCFDLALMWVLLGNIPDARHRITEVVGTDRAAVAGFWVNVAMVTTRELRTHGELEPGHPLRARLAMLTATWEQARARLHATAEAP</sequence>
<keyword evidence="3" id="KW-1185">Reference proteome</keyword>
<evidence type="ECO:0000313" key="3">
    <source>
        <dbReference type="Proteomes" id="UP000662857"/>
    </source>
</evidence>
<evidence type="ECO:0000313" key="2">
    <source>
        <dbReference type="EMBL" id="QSB14175.1"/>
    </source>
</evidence>
<accession>A0A895YD97</accession>
<gene>
    <name evidence="2" type="ORF">JQS43_22045</name>
</gene>
<reference evidence="2" key="1">
    <citation type="submission" date="2021-02" db="EMBL/GenBank/DDBJ databases">
        <title>Natrosporangium hydrolyticum gen. nov., sp. nov, a haloalkaliphilic actinobacterium from a soda solonchak soil.</title>
        <authorList>
            <person name="Sorokin D.Y."/>
            <person name="Khijniak T.V."/>
            <person name="Zakharycheva A.P."/>
            <person name="Boueva O.V."/>
            <person name="Ariskina E.V."/>
            <person name="Hahnke R.L."/>
            <person name="Bunk B."/>
            <person name="Sproer C."/>
            <person name="Schumann P."/>
            <person name="Evtushenko L.I."/>
            <person name="Kublanov I.V."/>
        </authorList>
    </citation>
    <scope>NUCLEOTIDE SEQUENCE</scope>
    <source>
        <strain evidence="2">DSM 106523</strain>
    </source>
</reference>
<proteinExistence type="predicted"/>
<dbReference type="SUPFAM" id="SSF56112">
    <property type="entry name" value="Protein kinase-like (PK-like)"/>
    <property type="match status" value="1"/>
</dbReference>
<dbReference type="RefSeq" id="WP_239676293.1">
    <property type="nucleotide sequence ID" value="NZ_CP070499.1"/>
</dbReference>
<organism evidence="2 3">
    <name type="scientific">Natronosporangium hydrolyticum</name>
    <dbReference type="NCBI Taxonomy" id="2811111"/>
    <lineage>
        <taxon>Bacteria</taxon>
        <taxon>Bacillati</taxon>
        <taxon>Actinomycetota</taxon>
        <taxon>Actinomycetes</taxon>
        <taxon>Micromonosporales</taxon>
        <taxon>Micromonosporaceae</taxon>
        <taxon>Natronosporangium</taxon>
    </lineage>
</organism>
<name>A0A895YD97_9ACTN</name>
<dbReference type="Pfam" id="PF01636">
    <property type="entry name" value="APH"/>
    <property type="match status" value="1"/>
</dbReference>
<dbReference type="KEGG" id="nhy:JQS43_22045"/>
<dbReference type="InterPro" id="IPR011009">
    <property type="entry name" value="Kinase-like_dom_sf"/>
</dbReference>
<dbReference type="Proteomes" id="UP000662857">
    <property type="component" value="Chromosome"/>
</dbReference>
<feature type="domain" description="Aminoglycoside phosphotransferase" evidence="1">
    <location>
        <begin position="12"/>
        <end position="68"/>
    </location>
</feature>
<dbReference type="AlphaFoldDB" id="A0A895YD97"/>
<evidence type="ECO:0000259" key="1">
    <source>
        <dbReference type="Pfam" id="PF01636"/>
    </source>
</evidence>
<dbReference type="EMBL" id="CP070499">
    <property type="protein sequence ID" value="QSB14175.1"/>
    <property type="molecule type" value="Genomic_DNA"/>
</dbReference>
<dbReference type="Gene3D" id="3.90.1200.10">
    <property type="match status" value="1"/>
</dbReference>